<protein>
    <submittedName>
        <fullName evidence="1">DUF1203 domain-containing protein</fullName>
    </submittedName>
</protein>
<accession>A0A7S9QCZ5</accession>
<dbReference type="EMBL" id="CP064942">
    <property type="protein sequence ID" value="QPH54350.1"/>
    <property type="molecule type" value="Genomic_DNA"/>
</dbReference>
<gene>
    <name evidence="1" type="ORF">I0K15_00790</name>
</gene>
<organism evidence="1 2">
    <name type="scientific">Pontivivens ytuae</name>
    <dbReference type="NCBI Taxonomy" id="2789856"/>
    <lineage>
        <taxon>Bacteria</taxon>
        <taxon>Pseudomonadati</taxon>
        <taxon>Pseudomonadota</taxon>
        <taxon>Alphaproteobacteria</taxon>
        <taxon>Rhodobacterales</taxon>
        <taxon>Paracoccaceae</taxon>
        <taxon>Pontivivens</taxon>
    </lineage>
</organism>
<dbReference type="RefSeq" id="WP_196103559.1">
    <property type="nucleotide sequence ID" value="NZ_CP064942.1"/>
</dbReference>
<evidence type="ECO:0000313" key="2">
    <source>
        <dbReference type="Proteomes" id="UP000594800"/>
    </source>
</evidence>
<name>A0A7S9QCZ5_9RHOB</name>
<keyword evidence="2" id="KW-1185">Reference proteome</keyword>
<evidence type="ECO:0000313" key="1">
    <source>
        <dbReference type="EMBL" id="QPH54350.1"/>
    </source>
</evidence>
<dbReference type="Proteomes" id="UP000594800">
    <property type="component" value="Chromosome"/>
</dbReference>
<dbReference type="KEGG" id="poz:I0K15_00790"/>
<sequence>MPIRFHALPTDEVRAVQRGGPDFWGGAPDRAISDGDGVPCRHCLKPVPAGAAYLTLAWRPFPEAQPYAEVGPIFLCAEECEAPAPSAKIPAFLTSPDYLIKGYTADHRICYGTGAIVPTSSIPEAAERILEDPDVAFVDVRSARNNCFHVRITRP</sequence>
<reference evidence="1 2" key="1">
    <citation type="submission" date="2020-11" db="EMBL/GenBank/DDBJ databases">
        <title>Description of Pontivivens ytuae sp. nov. isolated from deep sea sediment of Mariana Trench.</title>
        <authorList>
            <person name="Wang Z."/>
            <person name="Sun Q.-L."/>
            <person name="Xu X.-D."/>
            <person name="Tang Y.-Z."/>
            <person name="Zhang J."/>
        </authorList>
    </citation>
    <scope>NUCLEOTIDE SEQUENCE [LARGE SCALE GENOMIC DNA]</scope>
    <source>
        <strain evidence="1 2">MT2928</strain>
    </source>
</reference>
<dbReference type="AlphaFoldDB" id="A0A7S9QCZ5"/>
<dbReference type="InterPro" id="IPR009593">
    <property type="entry name" value="DUF1203"/>
</dbReference>
<proteinExistence type="predicted"/>
<dbReference type="PIRSF" id="PIRSF034110">
    <property type="entry name" value="DUF1203"/>
    <property type="match status" value="1"/>
</dbReference>
<dbReference type="Pfam" id="PF06718">
    <property type="entry name" value="DUF1203"/>
    <property type="match status" value="1"/>
</dbReference>